<evidence type="ECO:0000313" key="3">
    <source>
        <dbReference type="EMBL" id="SFD61502.1"/>
    </source>
</evidence>
<dbReference type="InterPro" id="IPR011528">
    <property type="entry name" value="NERD"/>
</dbReference>
<name>A0A1I1TSE1_9GAMM</name>
<dbReference type="Proteomes" id="UP000198862">
    <property type="component" value="Unassembled WGS sequence"/>
</dbReference>
<evidence type="ECO:0000313" key="4">
    <source>
        <dbReference type="Proteomes" id="UP000198862"/>
    </source>
</evidence>
<evidence type="ECO:0000256" key="1">
    <source>
        <dbReference type="SAM" id="Phobius"/>
    </source>
</evidence>
<dbReference type="OrthoDB" id="572185at2"/>
<organism evidence="3 4">
    <name type="scientific">Pseudoalteromonas denitrificans DSM 6059</name>
    <dbReference type="NCBI Taxonomy" id="1123010"/>
    <lineage>
        <taxon>Bacteria</taxon>
        <taxon>Pseudomonadati</taxon>
        <taxon>Pseudomonadota</taxon>
        <taxon>Gammaproteobacteria</taxon>
        <taxon>Alteromonadales</taxon>
        <taxon>Pseudoalteromonadaceae</taxon>
        <taxon>Pseudoalteromonas</taxon>
    </lineage>
</organism>
<sequence>MDEIISGALAIIILVSGTYAVLFALYFNIKNHERTARLPVDRTKLIRVAGYGLNKQINEKAVDILGITFGATVCILMPFAFNGLNQFIKNHEVPYLFIIIIIPCIAYSMKKSWKTATELRKLKLGYDAEIACASELIYLQSSGYQVFHDVQADGFNIDHLVVGKNGVFAIETKGRHKRIKDKENGNKDYLLEFENNALKFPSWVEKKPIEQASNQAKWVQKWLTQAVGSEVKVLPVLVFPGWYVALKSKPPFAIINHKQIAKTIPSINGMSLDQTQINAICYQVVQRSMNGDNKA</sequence>
<keyword evidence="4" id="KW-1185">Reference proteome</keyword>
<accession>A0A1I1TSE1</accession>
<feature type="transmembrane region" description="Helical" evidence="1">
    <location>
        <begin position="61"/>
        <end position="81"/>
    </location>
</feature>
<dbReference type="EMBL" id="FOLO01000074">
    <property type="protein sequence ID" value="SFD61502.1"/>
    <property type="molecule type" value="Genomic_DNA"/>
</dbReference>
<reference evidence="3 4" key="1">
    <citation type="submission" date="2016-10" db="EMBL/GenBank/DDBJ databases">
        <authorList>
            <person name="de Groot N.N."/>
        </authorList>
    </citation>
    <scope>NUCLEOTIDE SEQUENCE [LARGE SCALE GENOMIC DNA]</scope>
    <source>
        <strain evidence="3 4">DSM 6059</strain>
    </source>
</reference>
<gene>
    <name evidence="3" type="ORF">SAMN02745724_04980</name>
</gene>
<keyword evidence="1" id="KW-0472">Membrane</keyword>
<dbReference type="Pfam" id="PF08378">
    <property type="entry name" value="NERD"/>
    <property type="match status" value="1"/>
</dbReference>
<evidence type="ECO:0000259" key="2">
    <source>
        <dbReference type="PROSITE" id="PS50965"/>
    </source>
</evidence>
<feature type="transmembrane region" description="Helical" evidence="1">
    <location>
        <begin position="93"/>
        <end position="109"/>
    </location>
</feature>
<dbReference type="AlphaFoldDB" id="A0A1I1TSE1"/>
<proteinExistence type="predicted"/>
<feature type="transmembrane region" description="Helical" evidence="1">
    <location>
        <begin position="6"/>
        <end position="27"/>
    </location>
</feature>
<dbReference type="PROSITE" id="PS50965">
    <property type="entry name" value="NERD"/>
    <property type="match status" value="1"/>
</dbReference>
<dbReference type="STRING" id="1123010.SAMN02745724_04980"/>
<dbReference type="RefSeq" id="WP_091991194.1">
    <property type="nucleotide sequence ID" value="NZ_FOLO01000074.1"/>
</dbReference>
<protein>
    <submittedName>
        <fullName evidence="3">Nuclease-related domain-containing protein</fullName>
    </submittedName>
</protein>
<keyword evidence="1" id="KW-0812">Transmembrane</keyword>
<keyword evidence="1" id="KW-1133">Transmembrane helix</keyword>
<feature type="domain" description="NERD" evidence="2">
    <location>
        <begin position="124"/>
        <end position="246"/>
    </location>
</feature>